<evidence type="ECO:0000313" key="2">
    <source>
        <dbReference type="Proteomes" id="UP001184376"/>
    </source>
</evidence>
<dbReference type="EMBL" id="JAVDRG010000002">
    <property type="protein sequence ID" value="MDR6441366.1"/>
    <property type="molecule type" value="Genomic_DNA"/>
</dbReference>
<comment type="caution">
    <text evidence="1">The sequence shown here is derived from an EMBL/GenBank/DDBJ whole genome shotgun (WGS) entry which is preliminary data.</text>
</comment>
<gene>
    <name evidence="1" type="ORF">J2795_002066</name>
</gene>
<reference evidence="1" key="1">
    <citation type="submission" date="2023-07" db="EMBL/GenBank/DDBJ databases">
        <title>Sorghum-associated microbial communities from plants grown in Nebraska, USA.</title>
        <authorList>
            <person name="Schachtman D."/>
        </authorList>
    </citation>
    <scope>NUCLEOTIDE SEQUENCE</scope>
    <source>
        <strain evidence="1">DS1280</strain>
    </source>
</reference>
<name>A0ACC6IUN2_9FLAO</name>
<dbReference type="Proteomes" id="UP001184376">
    <property type="component" value="Unassembled WGS sequence"/>
</dbReference>
<keyword evidence="2" id="KW-1185">Reference proteome</keyword>
<accession>A0ACC6IUN2</accession>
<protein>
    <submittedName>
        <fullName evidence="1">PncC family amidohydrolase</fullName>
    </submittedName>
</protein>
<proteinExistence type="predicted"/>
<evidence type="ECO:0000313" key="1">
    <source>
        <dbReference type="EMBL" id="MDR6441366.1"/>
    </source>
</evidence>
<organism evidence="1 2">
    <name type="scientific">Chryseobacterium bernardetii</name>
    <dbReference type="NCBI Taxonomy" id="1241978"/>
    <lineage>
        <taxon>Bacteria</taxon>
        <taxon>Pseudomonadati</taxon>
        <taxon>Bacteroidota</taxon>
        <taxon>Flavobacteriia</taxon>
        <taxon>Flavobacteriales</taxon>
        <taxon>Weeksellaceae</taxon>
        <taxon>Chryseobacterium group</taxon>
        <taxon>Chryseobacterium</taxon>
    </lineage>
</organism>
<sequence>MILKSLQISEPEPVQSLICFMIELENLFEHIGEYLLSSGETVSTAESVTSGFLQFSFSQMKEASRFFKGGITAYTLREKVGLLSVNEDEARKYNCVSRQIAKTMALKVAALYKTDWSIGITGYALPVNESKGKLYCYFAIVYKGEVILSEKLDLHSRTKPGNAKLFYTEFVLGCFKLELDKYQKKNVSM</sequence>